<keyword evidence="1 4" id="KW-0238">DNA-binding</keyword>
<dbReference type="SUPFAM" id="SSF47095">
    <property type="entry name" value="HMG-box"/>
    <property type="match status" value="1"/>
</dbReference>
<dbReference type="EMBL" id="JAAAJB010000046">
    <property type="protein sequence ID" value="KAG0268619.1"/>
    <property type="molecule type" value="Genomic_DNA"/>
</dbReference>
<gene>
    <name evidence="7" type="primary">NHP6_2</name>
    <name evidence="7" type="ORF">DFQ27_006257</name>
</gene>
<dbReference type="PANTHER" id="PTHR48112:SF22">
    <property type="entry name" value="MITOCHONDRIAL TRANSCRIPTION FACTOR A, ISOFORM B"/>
    <property type="match status" value="1"/>
</dbReference>
<evidence type="ECO:0000313" key="8">
    <source>
        <dbReference type="Proteomes" id="UP000807716"/>
    </source>
</evidence>
<evidence type="ECO:0000256" key="2">
    <source>
        <dbReference type="ARBA" id="ARBA00023242"/>
    </source>
</evidence>
<feature type="region of interest" description="Disordered" evidence="5">
    <location>
        <begin position="1"/>
        <end position="34"/>
    </location>
</feature>
<evidence type="ECO:0000256" key="1">
    <source>
        <dbReference type="ARBA" id="ARBA00023125"/>
    </source>
</evidence>
<dbReference type="PANTHER" id="PTHR48112">
    <property type="entry name" value="HIGH MOBILITY GROUP PROTEIN DSP1"/>
    <property type="match status" value="1"/>
</dbReference>
<dbReference type="InterPro" id="IPR009071">
    <property type="entry name" value="HMG_box_dom"/>
</dbReference>
<comment type="caution">
    <text evidence="7">The sequence shown here is derived from an EMBL/GenBank/DDBJ whole genome shotgun (WGS) entry which is preliminary data.</text>
</comment>
<dbReference type="PRINTS" id="PR00886">
    <property type="entry name" value="HIGHMOBLTY12"/>
</dbReference>
<feature type="compositionally biased region" description="Basic and acidic residues" evidence="5">
    <location>
        <begin position="1"/>
        <end position="21"/>
    </location>
</feature>
<dbReference type="GO" id="GO:0005634">
    <property type="term" value="C:nucleus"/>
    <property type="evidence" value="ECO:0007669"/>
    <property type="project" value="UniProtKB-UniRule"/>
</dbReference>
<sequence length="119" mass="13525">MPKVAKKDAKVSKRAAKPEPAKRKRRAKKDANAPKNPLSAYLLFCEEWREKVRADNPDASFGEIGKKLGQLWRSYSDEQKAPFIAKHEKAKEKYNQEKAAYDAQKAANDASDDEDEDDD</sequence>
<dbReference type="OrthoDB" id="1919336at2759"/>
<dbReference type="Gene3D" id="1.10.30.10">
    <property type="entry name" value="High mobility group box domain"/>
    <property type="match status" value="1"/>
</dbReference>
<evidence type="ECO:0000313" key="7">
    <source>
        <dbReference type="EMBL" id="KAG0268619.1"/>
    </source>
</evidence>
<keyword evidence="8" id="KW-1185">Reference proteome</keyword>
<feature type="region of interest" description="Disordered" evidence="5">
    <location>
        <begin position="90"/>
        <end position="119"/>
    </location>
</feature>
<dbReference type="Proteomes" id="UP000807716">
    <property type="component" value="Unassembled WGS sequence"/>
</dbReference>
<dbReference type="Pfam" id="PF00505">
    <property type="entry name" value="HMG_box"/>
    <property type="match status" value="1"/>
</dbReference>
<organism evidence="7 8">
    <name type="scientific">Actinomortierella ambigua</name>
    <dbReference type="NCBI Taxonomy" id="1343610"/>
    <lineage>
        <taxon>Eukaryota</taxon>
        <taxon>Fungi</taxon>
        <taxon>Fungi incertae sedis</taxon>
        <taxon>Mucoromycota</taxon>
        <taxon>Mortierellomycotina</taxon>
        <taxon>Mortierellomycetes</taxon>
        <taxon>Mortierellales</taxon>
        <taxon>Mortierellaceae</taxon>
        <taxon>Actinomortierella</taxon>
    </lineage>
</organism>
<dbReference type="InterPro" id="IPR050342">
    <property type="entry name" value="HMGB"/>
</dbReference>
<dbReference type="PROSITE" id="PS50118">
    <property type="entry name" value="HMG_BOX_2"/>
    <property type="match status" value="1"/>
</dbReference>
<feature type="compositionally biased region" description="Basic and acidic residues" evidence="5">
    <location>
        <begin position="90"/>
        <end position="100"/>
    </location>
</feature>
<dbReference type="SMART" id="SM00398">
    <property type="entry name" value="HMG"/>
    <property type="match status" value="1"/>
</dbReference>
<comment type="similarity">
    <text evidence="3">Belongs to the NHP6 family.</text>
</comment>
<dbReference type="AlphaFoldDB" id="A0A9P6QH18"/>
<reference evidence="7" key="1">
    <citation type="journal article" date="2020" name="Fungal Divers.">
        <title>Resolving the Mortierellaceae phylogeny through synthesis of multi-gene phylogenetics and phylogenomics.</title>
        <authorList>
            <person name="Vandepol N."/>
            <person name="Liber J."/>
            <person name="Desiro A."/>
            <person name="Na H."/>
            <person name="Kennedy M."/>
            <person name="Barry K."/>
            <person name="Grigoriev I.V."/>
            <person name="Miller A.N."/>
            <person name="O'Donnell K."/>
            <person name="Stajich J.E."/>
            <person name="Bonito G."/>
        </authorList>
    </citation>
    <scope>NUCLEOTIDE SEQUENCE</scope>
    <source>
        <strain evidence="7">BC1065</strain>
    </source>
</reference>
<dbReference type="InterPro" id="IPR036910">
    <property type="entry name" value="HMG_box_dom_sf"/>
</dbReference>
<dbReference type="GO" id="GO:0003677">
    <property type="term" value="F:DNA binding"/>
    <property type="evidence" value="ECO:0007669"/>
    <property type="project" value="UniProtKB-UniRule"/>
</dbReference>
<evidence type="ECO:0000256" key="4">
    <source>
        <dbReference type="PROSITE-ProRule" id="PRU00267"/>
    </source>
</evidence>
<protein>
    <submittedName>
        <fullName evidence="7">Non-histone chromosomal protein 6</fullName>
    </submittedName>
</protein>
<evidence type="ECO:0000256" key="3">
    <source>
        <dbReference type="ARBA" id="ARBA00043963"/>
    </source>
</evidence>
<name>A0A9P6QH18_9FUNG</name>
<keyword evidence="2 4" id="KW-0539">Nucleus</keyword>
<evidence type="ECO:0000259" key="6">
    <source>
        <dbReference type="PROSITE" id="PS50118"/>
    </source>
</evidence>
<feature type="DNA-binding region" description="HMG box" evidence="4">
    <location>
        <begin position="34"/>
        <end position="102"/>
    </location>
</feature>
<accession>A0A9P6QH18</accession>
<evidence type="ECO:0000256" key="5">
    <source>
        <dbReference type="SAM" id="MobiDB-lite"/>
    </source>
</evidence>
<feature type="compositionally biased region" description="Acidic residues" evidence="5">
    <location>
        <begin position="110"/>
        <end position="119"/>
    </location>
</feature>
<proteinExistence type="inferred from homology"/>
<dbReference type="FunFam" id="1.10.30.10:FF:000016">
    <property type="entry name" value="FACT complex subunit SSRP1"/>
    <property type="match status" value="1"/>
</dbReference>
<feature type="domain" description="HMG box" evidence="6">
    <location>
        <begin position="34"/>
        <end position="102"/>
    </location>
</feature>